<dbReference type="EMBL" id="JBEGDP010000001">
    <property type="protein sequence ID" value="MEQ7845913.1"/>
    <property type="molecule type" value="Genomic_DNA"/>
</dbReference>
<gene>
    <name evidence="2" type="ORF">V6R90_01390</name>
</gene>
<feature type="region of interest" description="Disordered" evidence="1">
    <location>
        <begin position="1"/>
        <end position="28"/>
    </location>
</feature>
<keyword evidence="3" id="KW-1185">Reference proteome</keyword>
<feature type="region of interest" description="Disordered" evidence="1">
    <location>
        <begin position="43"/>
        <end position="71"/>
    </location>
</feature>
<protein>
    <submittedName>
        <fullName evidence="2">Rv3235 family protein</fullName>
    </submittedName>
</protein>
<name>A0ABV1NTU7_9ACTN</name>
<dbReference type="RefSeq" id="WP_349803576.1">
    <property type="nucleotide sequence ID" value="NZ_JBEGDP010000001.1"/>
</dbReference>
<feature type="compositionally biased region" description="Low complexity" evidence="1">
    <location>
        <begin position="54"/>
        <end position="66"/>
    </location>
</feature>
<feature type="compositionally biased region" description="Low complexity" evidence="1">
    <location>
        <begin position="7"/>
        <end position="23"/>
    </location>
</feature>
<organism evidence="2 3">
    <name type="scientific">Nocardioides kribbensis</name>
    <dbReference type="NCBI Taxonomy" id="305517"/>
    <lineage>
        <taxon>Bacteria</taxon>
        <taxon>Bacillati</taxon>
        <taxon>Actinomycetota</taxon>
        <taxon>Actinomycetes</taxon>
        <taxon>Propionibacteriales</taxon>
        <taxon>Nocardioidaceae</taxon>
        <taxon>Nocardioides</taxon>
    </lineage>
</organism>
<sequence>MTGSVARSTSSRPSSRPSTHHSTVVPLRATVPVEAVQGTLALDLAPDDLPPTAPRSTRPATASPASVHRIDQRARREAERWAWRYVQAVVEIVGGDRPVSQLLCWTDRQVYLDLARRALLVARAGDHQPGVARVQPVRPQVRSVHASDVRPGVMEVSAHVRYGARSRAVAARFEERRGRWTCTALEFA</sequence>
<evidence type="ECO:0000313" key="2">
    <source>
        <dbReference type="EMBL" id="MEQ7845913.1"/>
    </source>
</evidence>
<accession>A0ABV1NTU7</accession>
<evidence type="ECO:0000256" key="1">
    <source>
        <dbReference type="SAM" id="MobiDB-lite"/>
    </source>
</evidence>
<proteinExistence type="predicted"/>
<dbReference type="InterPro" id="IPR045596">
    <property type="entry name" value="DUF6459"/>
</dbReference>
<reference evidence="2 3" key="1">
    <citation type="submission" date="2024-02" db="EMBL/GenBank/DDBJ databases">
        <title>Full genome sequence of Nocardioides kribbensis.</title>
        <authorList>
            <person name="Poletto B.L."/>
            <person name="Silva G."/>
            <person name="Galante D."/>
            <person name="Campos K.R."/>
            <person name="Santos M.B.N."/>
            <person name="Sacchi C.T."/>
        </authorList>
    </citation>
    <scope>NUCLEOTIDE SEQUENCE [LARGE SCALE GENOMIC DNA]</scope>
    <source>
        <strain evidence="2 3">O4R</strain>
    </source>
</reference>
<dbReference type="Proteomes" id="UP001482520">
    <property type="component" value="Unassembled WGS sequence"/>
</dbReference>
<evidence type="ECO:0000313" key="3">
    <source>
        <dbReference type="Proteomes" id="UP001482520"/>
    </source>
</evidence>
<dbReference type="Pfam" id="PF20060">
    <property type="entry name" value="DUF6459"/>
    <property type="match status" value="1"/>
</dbReference>
<comment type="caution">
    <text evidence="2">The sequence shown here is derived from an EMBL/GenBank/DDBJ whole genome shotgun (WGS) entry which is preliminary data.</text>
</comment>